<reference evidence="2 3" key="1">
    <citation type="journal article" date="2020" name="Cell Rep.">
        <title>Local necrotic cells trigger systemic immune activation via gut microbiome dysbiosis in Drosophila.</title>
        <authorList>
            <person name="Kosakamoto H."/>
            <person name="Yamauchi T."/>
            <person name="Akuzawa-Tokita Y."/>
            <person name="Nishimura K."/>
            <person name="Soga T."/>
            <person name="Murakami T."/>
            <person name="Mori H."/>
            <person name="Yamamoto K."/>
            <person name="Miyazaki R."/>
            <person name="Koto A."/>
            <person name="Miura M."/>
            <person name="Obata F."/>
        </authorList>
    </citation>
    <scope>NUCLEOTIDE SEQUENCE [LARGE SCALE GENOMIC DNA]</scope>
    <source>
        <strain evidence="2 3">Ai</strain>
    </source>
</reference>
<comment type="caution">
    <text evidence="2">The sequence shown here is derived from an EMBL/GenBank/DDBJ whole genome shotgun (WGS) entry which is preliminary data.</text>
</comment>
<dbReference type="AlphaFoldDB" id="A0A6V8I5C6"/>
<proteinExistence type="predicted"/>
<keyword evidence="1" id="KW-0472">Membrane</keyword>
<keyword evidence="3" id="KW-1185">Reference proteome</keyword>
<dbReference type="Proteomes" id="UP000548726">
    <property type="component" value="Unassembled WGS sequence"/>
</dbReference>
<keyword evidence="1" id="KW-0812">Transmembrane</keyword>
<name>A0A6V8I5C6_9PROT</name>
<evidence type="ECO:0000313" key="2">
    <source>
        <dbReference type="EMBL" id="GFE92740.1"/>
    </source>
</evidence>
<gene>
    <name evidence="2" type="ORF">DmAi_07990</name>
</gene>
<dbReference type="EMBL" id="BLJP01000002">
    <property type="protein sequence ID" value="GFE92740.1"/>
    <property type="molecule type" value="Genomic_DNA"/>
</dbReference>
<accession>A0A6V8I5C6</accession>
<sequence>MCIGQKCRLRTHHSQNGNQPDVAEDVFKEVDDELKAERLRQTARRYAGLGIGVIAAVVIGAGAWSWHVSSQKSASLAATGSYLTALRETDHLPPALSTQTPLTETAQTGLSALQKLVATAPKGVATLARLQEGAVQAAHGDVKAALAAWDAVQTDQSADPVLRDLATLLWCQKQLDAGDPATLRSRLSLLTGSGKPWNGLATEALAALDVREGHLDDARKKFAVLAAAQDVPSGVRNRAQALSQALDPSAG</sequence>
<protein>
    <submittedName>
        <fullName evidence="2">Uncharacterized protein</fullName>
    </submittedName>
</protein>
<keyword evidence="1" id="KW-1133">Transmembrane helix</keyword>
<evidence type="ECO:0000313" key="3">
    <source>
        <dbReference type="Proteomes" id="UP000548726"/>
    </source>
</evidence>
<evidence type="ECO:0000256" key="1">
    <source>
        <dbReference type="SAM" id="Phobius"/>
    </source>
</evidence>
<organism evidence="2 3">
    <name type="scientific">Acetobacter persici</name>
    <dbReference type="NCBI Taxonomy" id="1076596"/>
    <lineage>
        <taxon>Bacteria</taxon>
        <taxon>Pseudomonadati</taxon>
        <taxon>Pseudomonadota</taxon>
        <taxon>Alphaproteobacteria</taxon>
        <taxon>Acetobacterales</taxon>
        <taxon>Acetobacteraceae</taxon>
        <taxon>Acetobacter</taxon>
    </lineage>
</organism>
<feature type="transmembrane region" description="Helical" evidence="1">
    <location>
        <begin position="46"/>
        <end position="66"/>
    </location>
</feature>